<protein>
    <recommendedName>
        <fullName evidence="5">Probable membrane transporter protein</fullName>
    </recommendedName>
</protein>
<feature type="transmembrane region" description="Helical" evidence="5">
    <location>
        <begin position="220"/>
        <end position="240"/>
    </location>
</feature>
<keyword evidence="4 5" id="KW-0472">Membrane</keyword>
<sequence length="273" mass="28414">MPPISELMMFAGLLVVAGAVAGLLAGVFGIGGGAVLVPVFYQVFGVAGVDPAVIMHLAVGTSTAIIVPTSIRSFTAHRKRGAVDTDLLKGWIVAVPLGAVLAAVVASHASSEMLRLIFAVIALVLAARMAFLSNRFHLGSELPGEPARFVVGTVFGLISGLMGIGGGVLNNTFMTLYGRPIHQAVATSAGVGVLISIPGLLGYIWAGWGDEGLPVASTGFVNWIAFALIIPIAMVVTPYGARLAHAMSKRQLETGFSLFLLFVSLRFFYSLYG</sequence>
<dbReference type="InterPro" id="IPR002781">
    <property type="entry name" value="TM_pro_TauE-like"/>
</dbReference>
<evidence type="ECO:0000256" key="2">
    <source>
        <dbReference type="ARBA" id="ARBA00022692"/>
    </source>
</evidence>
<dbReference type="RefSeq" id="WP_169588105.1">
    <property type="nucleotide sequence ID" value="NZ_JABBGK010000001.1"/>
</dbReference>
<proteinExistence type="inferred from homology"/>
<reference evidence="6 7" key="1">
    <citation type="submission" date="2020-04" db="EMBL/GenBank/DDBJ databases">
        <title>Rhizobium sp. S-51 isolated from soil.</title>
        <authorList>
            <person name="Dahal R.H."/>
        </authorList>
    </citation>
    <scope>NUCLEOTIDE SEQUENCE [LARGE SCALE GENOMIC DNA]</scope>
    <source>
        <strain evidence="6 7">S-51</strain>
    </source>
</reference>
<dbReference type="AlphaFoldDB" id="A0A7Y0AUB5"/>
<evidence type="ECO:0000256" key="3">
    <source>
        <dbReference type="ARBA" id="ARBA00022989"/>
    </source>
</evidence>
<feature type="transmembrane region" description="Helical" evidence="5">
    <location>
        <begin position="91"/>
        <end position="109"/>
    </location>
</feature>
<feature type="transmembrane region" description="Helical" evidence="5">
    <location>
        <begin position="149"/>
        <end position="173"/>
    </location>
</feature>
<gene>
    <name evidence="6" type="ORF">HHL25_05740</name>
</gene>
<keyword evidence="5" id="KW-1003">Cell membrane</keyword>
<organism evidence="6 7">
    <name type="scientific">Rhizobium terricola</name>
    <dbReference type="NCBI Taxonomy" id="2728849"/>
    <lineage>
        <taxon>Bacteria</taxon>
        <taxon>Pseudomonadati</taxon>
        <taxon>Pseudomonadota</taxon>
        <taxon>Alphaproteobacteria</taxon>
        <taxon>Hyphomicrobiales</taxon>
        <taxon>Rhizobiaceae</taxon>
        <taxon>Rhizobium/Agrobacterium group</taxon>
        <taxon>Rhizobium</taxon>
    </lineage>
</organism>
<dbReference type="EMBL" id="JABBGK010000001">
    <property type="protein sequence ID" value="NML73626.1"/>
    <property type="molecule type" value="Genomic_DNA"/>
</dbReference>
<keyword evidence="3 5" id="KW-1133">Transmembrane helix</keyword>
<name>A0A7Y0AUB5_9HYPH</name>
<evidence type="ECO:0000256" key="4">
    <source>
        <dbReference type="ARBA" id="ARBA00023136"/>
    </source>
</evidence>
<dbReference type="PANTHER" id="PTHR43483:SF3">
    <property type="entry name" value="MEMBRANE TRANSPORTER PROTEIN HI_0806-RELATED"/>
    <property type="match status" value="1"/>
</dbReference>
<evidence type="ECO:0000313" key="6">
    <source>
        <dbReference type="EMBL" id="NML73626.1"/>
    </source>
</evidence>
<dbReference type="Proteomes" id="UP000541470">
    <property type="component" value="Unassembled WGS sequence"/>
</dbReference>
<evidence type="ECO:0000256" key="5">
    <source>
        <dbReference type="RuleBase" id="RU363041"/>
    </source>
</evidence>
<accession>A0A7Y0AUB5</accession>
<keyword evidence="2 5" id="KW-0812">Transmembrane</keyword>
<feature type="transmembrane region" description="Helical" evidence="5">
    <location>
        <begin position="252"/>
        <end position="272"/>
    </location>
</feature>
<feature type="transmembrane region" description="Helical" evidence="5">
    <location>
        <begin position="53"/>
        <end position="71"/>
    </location>
</feature>
<evidence type="ECO:0000256" key="1">
    <source>
        <dbReference type="ARBA" id="ARBA00004141"/>
    </source>
</evidence>
<comment type="similarity">
    <text evidence="5">Belongs to the 4-toluene sulfonate uptake permease (TSUP) (TC 2.A.102) family.</text>
</comment>
<dbReference type="GO" id="GO:0005886">
    <property type="term" value="C:plasma membrane"/>
    <property type="evidence" value="ECO:0007669"/>
    <property type="project" value="UniProtKB-SubCell"/>
</dbReference>
<feature type="transmembrane region" description="Helical" evidence="5">
    <location>
        <begin position="12"/>
        <end position="41"/>
    </location>
</feature>
<dbReference type="PANTHER" id="PTHR43483">
    <property type="entry name" value="MEMBRANE TRANSPORTER PROTEIN HI_0806-RELATED"/>
    <property type="match status" value="1"/>
</dbReference>
<comment type="caution">
    <text evidence="6">The sequence shown here is derived from an EMBL/GenBank/DDBJ whole genome shotgun (WGS) entry which is preliminary data.</text>
</comment>
<comment type="subcellular location">
    <subcellularLocation>
        <location evidence="5">Cell membrane</location>
        <topology evidence="5">Multi-pass membrane protein</topology>
    </subcellularLocation>
    <subcellularLocation>
        <location evidence="1">Membrane</location>
        <topology evidence="1">Multi-pass membrane protein</topology>
    </subcellularLocation>
</comment>
<feature type="transmembrane region" description="Helical" evidence="5">
    <location>
        <begin position="116"/>
        <end position="137"/>
    </location>
</feature>
<dbReference type="Pfam" id="PF01925">
    <property type="entry name" value="TauE"/>
    <property type="match status" value="1"/>
</dbReference>
<keyword evidence="7" id="KW-1185">Reference proteome</keyword>
<feature type="transmembrane region" description="Helical" evidence="5">
    <location>
        <begin position="185"/>
        <end position="208"/>
    </location>
</feature>
<evidence type="ECO:0000313" key="7">
    <source>
        <dbReference type="Proteomes" id="UP000541470"/>
    </source>
</evidence>